<comment type="caution">
    <text evidence="2">The sequence shown here is derived from an EMBL/GenBank/DDBJ whole genome shotgun (WGS) entry which is preliminary data.</text>
</comment>
<dbReference type="Proteomes" id="UP000887013">
    <property type="component" value="Unassembled WGS sequence"/>
</dbReference>
<evidence type="ECO:0000256" key="1">
    <source>
        <dbReference type="SAM" id="MobiDB-lite"/>
    </source>
</evidence>
<accession>A0A8X6TEL6</accession>
<dbReference type="AlphaFoldDB" id="A0A8X6TEL6"/>
<evidence type="ECO:0000313" key="2">
    <source>
        <dbReference type="EMBL" id="GFT00043.1"/>
    </source>
</evidence>
<sequence length="97" mass="10563">MPHLLPTFVVGTCLVQVDENGNERLFAFTSDQDGLHRPGHLHVLVTDAGGHPLLESLALGNSARRGEMHLQATSPHSRSSNPNFCRSVAPISHNPRH</sequence>
<feature type="region of interest" description="Disordered" evidence="1">
    <location>
        <begin position="68"/>
        <end position="97"/>
    </location>
</feature>
<protein>
    <submittedName>
        <fullName evidence="2">Uncharacterized protein</fullName>
    </submittedName>
</protein>
<gene>
    <name evidence="2" type="ORF">NPIL_185461</name>
</gene>
<keyword evidence="3" id="KW-1185">Reference proteome</keyword>
<proteinExistence type="predicted"/>
<feature type="compositionally biased region" description="Polar residues" evidence="1">
    <location>
        <begin position="71"/>
        <end position="84"/>
    </location>
</feature>
<name>A0A8X6TEL6_NEPPI</name>
<reference evidence="2" key="1">
    <citation type="submission" date="2020-08" db="EMBL/GenBank/DDBJ databases">
        <title>Multicomponent nature underlies the extraordinary mechanical properties of spider dragline silk.</title>
        <authorList>
            <person name="Kono N."/>
            <person name="Nakamura H."/>
            <person name="Mori M."/>
            <person name="Yoshida Y."/>
            <person name="Ohtoshi R."/>
            <person name="Malay A.D."/>
            <person name="Moran D.A.P."/>
            <person name="Tomita M."/>
            <person name="Numata K."/>
            <person name="Arakawa K."/>
        </authorList>
    </citation>
    <scope>NUCLEOTIDE SEQUENCE</scope>
</reference>
<dbReference type="EMBL" id="BMAW01006718">
    <property type="protein sequence ID" value="GFT00043.1"/>
    <property type="molecule type" value="Genomic_DNA"/>
</dbReference>
<evidence type="ECO:0000313" key="3">
    <source>
        <dbReference type="Proteomes" id="UP000887013"/>
    </source>
</evidence>
<organism evidence="2 3">
    <name type="scientific">Nephila pilipes</name>
    <name type="common">Giant wood spider</name>
    <name type="synonym">Nephila maculata</name>
    <dbReference type="NCBI Taxonomy" id="299642"/>
    <lineage>
        <taxon>Eukaryota</taxon>
        <taxon>Metazoa</taxon>
        <taxon>Ecdysozoa</taxon>
        <taxon>Arthropoda</taxon>
        <taxon>Chelicerata</taxon>
        <taxon>Arachnida</taxon>
        <taxon>Araneae</taxon>
        <taxon>Araneomorphae</taxon>
        <taxon>Entelegynae</taxon>
        <taxon>Araneoidea</taxon>
        <taxon>Nephilidae</taxon>
        <taxon>Nephila</taxon>
    </lineage>
</organism>